<keyword evidence="3" id="KW-1185">Reference proteome</keyword>
<dbReference type="AlphaFoldDB" id="A0AAV9W3R1"/>
<feature type="compositionally biased region" description="Basic residues" evidence="1">
    <location>
        <begin position="77"/>
        <end position="86"/>
    </location>
</feature>
<evidence type="ECO:0000256" key="1">
    <source>
        <dbReference type="SAM" id="MobiDB-lite"/>
    </source>
</evidence>
<dbReference type="EMBL" id="JAVHJL010000007">
    <property type="protein sequence ID" value="KAK6500139.1"/>
    <property type="molecule type" value="Genomic_DNA"/>
</dbReference>
<feature type="region of interest" description="Disordered" evidence="1">
    <location>
        <begin position="138"/>
        <end position="171"/>
    </location>
</feature>
<comment type="caution">
    <text evidence="2">The sequence shown here is derived from an EMBL/GenBank/DDBJ whole genome shotgun (WGS) entry which is preliminary data.</text>
</comment>
<name>A0AAV9W3R1_9PEZI</name>
<feature type="region of interest" description="Disordered" evidence="1">
    <location>
        <begin position="1"/>
        <end position="86"/>
    </location>
</feature>
<proteinExistence type="predicted"/>
<sequence length="370" mass="41232">MEPMKPIIKRPSIGGETSGPDTSSKGPTKKRKSVSFAPSPEKHSKQRASAKRVSTPRSKTLIQKNGTAIGSPGSRHSLYRHQWPRPLRYRAKSSLRARFEEIIRPPSQSSIQAKSDEIIKRQTRLDLQARLDRVIKQQTEPNPEDKSGGVLKPPPQPNTKGEPDEVFEPPSELIEPFDPKKDWFMSMHTCVSCIATPVHVVGIKKDKGKRQCEGIEGLDERLMSGQVSIIFHPDRHYEPPCETCWTIKEGYGPDLDLPGSWPKEFAEIETEAKPHTHIYHIVYTGCKNGSPPGSPESHSLKLVKGRERYGGNGTMCRCNAAIEKATGGEEEESKRLVRSEIVMPTFAGCPACEGKKLKTCVRTNHTSNNK</sequence>
<accession>A0AAV9W3R1</accession>
<reference evidence="2 3" key="1">
    <citation type="submission" date="2023-08" db="EMBL/GenBank/DDBJ databases">
        <authorList>
            <person name="Palmer J.M."/>
        </authorList>
    </citation>
    <scope>NUCLEOTIDE SEQUENCE [LARGE SCALE GENOMIC DNA]</scope>
    <source>
        <strain evidence="2 3">TWF481</strain>
    </source>
</reference>
<feature type="compositionally biased region" description="Polar residues" evidence="1">
    <location>
        <begin position="55"/>
        <end position="68"/>
    </location>
</feature>
<dbReference type="Proteomes" id="UP001370758">
    <property type="component" value="Unassembled WGS sequence"/>
</dbReference>
<gene>
    <name evidence="2" type="ORF">TWF481_010494</name>
</gene>
<evidence type="ECO:0000313" key="3">
    <source>
        <dbReference type="Proteomes" id="UP001370758"/>
    </source>
</evidence>
<evidence type="ECO:0000313" key="2">
    <source>
        <dbReference type="EMBL" id="KAK6500139.1"/>
    </source>
</evidence>
<protein>
    <submittedName>
        <fullName evidence="2">Uncharacterized protein</fullName>
    </submittedName>
</protein>
<organism evidence="2 3">
    <name type="scientific">Arthrobotrys musiformis</name>
    <dbReference type="NCBI Taxonomy" id="47236"/>
    <lineage>
        <taxon>Eukaryota</taxon>
        <taxon>Fungi</taxon>
        <taxon>Dikarya</taxon>
        <taxon>Ascomycota</taxon>
        <taxon>Pezizomycotina</taxon>
        <taxon>Orbiliomycetes</taxon>
        <taxon>Orbiliales</taxon>
        <taxon>Orbiliaceae</taxon>
        <taxon>Arthrobotrys</taxon>
    </lineage>
</organism>